<name>A0ABR4DK48_9PEZI</name>
<protein>
    <submittedName>
        <fullName evidence="3">Uncharacterized protein</fullName>
    </submittedName>
</protein>
<evidence type="ECO:0000313" key="3">
    <source>
        <dbReference type="EMBL" id="KAL2270394.1"/>
    </source>
</evidence>
<comment type="caution">
    <text evidence="3">The sequence shown here is derived from an EMBL/GenBank/DDBJ whole genome shotgun (WGS) entry which is preliminary data.</text>
</comment>
<evidence type="ECO:0000256" key="1">
    <source>
        <dbReference type="SAM" id="MobiDB-lite"/>
    </source>
</evidence>
<dbReference type="Proteomes" id="UP001600064">
    <property type="component" value="Unassembled WGS sequence"/>
</dbReference>
<sequence>MGSSHCFSTLLLQIANFPTCFGPLCLLQDFADLAESEPRSTPQLRPADGWKGSRGSLAPENRERCGLASMKPSSRLCWGARRWNSLKRASCVGRGAKLFFCLHLALFFF</sequence>
<feature type="chain" id="PRO_5046145891" evidence="2">
    <location>
        <begin position="23"/>
        <end position="109"/>
    </location>
</feature>
<organism evidence="3 4">
    <name type="scientific">Remersonia thermophila</name>
    <dbReference type="NCBI Taxonomy" id="72144"/>
    <lineage>
        <taxon>Eukaryota</taxon>
        <taxon>Fungi</taxon>
        <taxon>Dikarya</taxon>
        <taxon>Ascomycota</taxon>
        <taxon>Pezizomycotina</taxon>
        <taxon>Sordariomycetes</taxon>
        <taxon>Sordariomycetidae</taxon>
        <taxon>Sordariales</taxon>
        <taxon>Sordariales incertae sedis</taxon>
        <taxon>Remersonia</taxon>
    </lineage>
</organism>
<keyword evidence="4" id="KW-1185">Reference proteome</keyword>
<dbReference type="EMBL" id="JAZGUE010000002">
    <property type="protein sequence ID" value="KAL2270394.1"/>
    <property type="molecule type" value="Genomic_DNA"/>
</dbReference>
<proteinExistence type="predicted"/>
<reference evidence="3 4" key="1">
    <citation type="journal article" date="2024" name="Commun. Biol.">
        <title>Comparative genomic analysis of thermophilic fungi reveals convergent evolutionary adaptations and gene losses.</title>
        <authorList>
            <person name="Steindorff A.S."/>
            <person name="Aguilar-Pontes M.V."/>
            <person name="Robinson A.J."/>
            <person name="Andreopoulos B."/>
            <person name="LaButti K."/>
            <person name="Kuo A."/>
            <person name="Mondo S."/>
            <person name="Riley R."/>
            <person name="Otillar R."/>
            <person name="Haridas S."/>
            <person name="Lipzen A."/>
            <person name="Grimwood J."/>
            <person name="Schmutz J."/>
            <person name="Clum A."/>
            <person name="Reid I.D."/>
            <person name="Moisan M.C."/>
            <person name="Butler G."/>
            <person name="Nguyen T.T.M."/>
            <person name="Dewar K."/>
            <person name="Conant G."/>
            <person name="Drula E."/>
            <person name="Henrissat B."/>
            <person name="Hansel C."/>
            <person name="Singer S."/>
            <person name="Hutchinson M.I."/>
            <person name="de Vries R.P."/>
            <person name="Natvig D.O."/>
            <person name="Powell A.J."/>
            <person name="Tsang A."/>
            <person name="Grigoriev I.V."/>
        </authorList>
    </citation>
    <scope>NUCLEOTIDE SEQUENCE [LARGE SCALE GENOMIC DNA]</scope>
    <source>
        <strain evidence="3 4">ATCC 22073</strain>
    </source>
</reference>
<dbReference type="GeneID" id="98123507"/>
<evidence type="ECO:0000256" key="2">
    <source>
        <dbReference type="SAM" id="SignalP"/>
    </source>
</evidence>
<feature type="signal peptide" evidence="2">
    <location>
        <begin position="1"/>
        <end position="22"/>
    </location>
</feature>
<evidence type="ECO:0000313" key="4">
    <source>
        <dbReference type="Proteomes" id="UP001600064"/>
    </source>
</evidence>
<keyword evidence="2" id="KW-0732">Signal</keyword>
<dbReference type="RefSeq" id="XP_070869118.1">
    <property type="nucleotide sequence ID" value="XM_071008863.1"/>
</dbReference>
<gene>
    <name evidence="3" type="ORF">VTJ83DRAFT_2578</name>
</gene>
<feature type="region of interest" description="Disordered" evidence="1">
    <location>
        <begin position="38"/>
        <end position="61"/>
    </location>
</feature>
<accession>A0ABR4DK48</accession>